<reference evidence="2" key="1">
    <citation type="submission" date="2023-07" db="EMBL/GenBank/DDBJ databases">
        <title>A chromosome-level genome assembly of Lolium multiflorum.</title>
        <authorList>
            <person name="Chen Y."/>
            <person name="Copetti D."/>
            <person name="Kolliker R."/>
            <person name="Studer B."/>
        </authorList>
    </citation>
    <scope>NUCLEOTIDE SEQUENCE</scope>
    <source>
        <strain evidence="2">02402/16</strain>
        <tissue evidence="2">Leaf</tissue>
    </source>
</reference>
<name>A0AAD8SQ13_LOLMU</name>
<dbReference type="Proteomes" id="UP001231189">
    <property type="component" value="Unassembled WGS sequence"/>
</dbReference>
<sequence length="751" mass="83316">MGDGGDWGDPALPPPPPAYVSPSVRRKAARESTRATRRAGLEVPGRVPPRHGSGEAVGNPLKPQLPDELDRQTFNPRRSEKHCRTIGDPADAMEAVKGGKKGPEDVGLNRGGRPGVAATAMNQERRVTARTEGNRPERSRTRPWHAGLLAAAPRGGGEQWGLDERPTRPKLLGGVPAVPRPGRQALLESSWREEEDGYWDDGNGSAEPGFRQGAEKRIDGTVDMDDEVYLEFEEEDEVKQDLSAPTSWRLLARYMASFKPNTRAMFSRLIDEAWHPRTGIEYSDKGKNYYLITLFSKGDYDFVKRGGPWIFDKNALIVTDLDPALQPSETVLDSVPVWVKIYDVPWGKQDWDWGMRYGNGIGEAMEVDVPASESQKREYLRVRVKLPYDRRLKSQLTVGVKGKPQEAKVFMLKYERLPYYCNHCGFMGHKTDVCEKKIIGDPSLHYETLELRCSPQKRSENRTFYVPPVSAKRGLSFSSFGSAESYKRFNQKVDRMQRRDSATPEHTPSHEESADDNEMPPLEDDPDFLVAMQARDADREQQVPAEVEATLAAGVDAMLVDQCQGVQPQPQGGRDEAVPIISFPDEEEVHPGQLQDKPVRVCMTEDMLSKLQRMHGGTASMVSGGQSWHSGPRASDMIPALQGLSSLQVSFGSADTTMVLADTILGKRTAEEQEVQGERREFPDELDYMGREAGTPPKKGKVQVTPGAQPVASKGELVYTRTRNTMRLNKVANAATTTKLTGPGAAPRQSP</sequence>
<comment type="caution">
    <text evidence="2">The sequence shown here is derived from an EMBL/GenBank/DDBJ whole genome shotgun (WGS) entry which is preliminary data.</text>
</comment>
<feature type="region of interest" description="Disordered" evidence="1">
    <location>
        <begin position="491"/>
        <end position="525"/>
    </location>
</feature>
<feature type="compositionally biased region" description="Basic and acidic residues" evidence="1">
    <location>
        <begin position="123"/>
        <end position="140"/>
    </location>
</feature>
<dbReference type="InterPro" id="IPR040256">
    <property type="entry name" value="At4g02000-like"/>
</dbReference>
<evidence type="ECO:0000313" key="2">
    <source>
        <dbReference type="EMBL" id="KAK1661865.1"/>
    </source>
</evidence>
<dbReference type="PANTHER" id="PTHR31286:SF167">
    <property type="entry name" value="OS09G0268800 PROTEIN"/>
    <property type="match status" value="1"/>
</dbReference>
<feature type="region of interest" description="Disordered" evidence="1">
    <location>
        <begin position="1"/>
        <end position="140"/>
    </location>
</feature>
<dbReference type="AlphaFoldDB" id="A0AAD8SQ13"/>
<feature type="compositionally biased region" description="Acidic residues" evidence="1">
    <location>
        <begin position="513"/>
        <end position="525"/>
    </location>
</feature>
<organism evidence="2 3">
    <name type="scientific">Lolium multiflorum</name>
    <name type="common">Italian ryegrass</name>
    <name type="synonym">Lolium perenne subsp. multiflorum</name>
    <dbReference type="NCBI Taxonomy" id="4521"/>
    <lineage>
        <taxon>Eukaryota</taxon>
        <taxon>Viridiplantae</taxon>
        <taxon>Streptophyta</taxon>
        <taxon>Embryophyta</taxon>
        <taxon>Tracheophyta</taxon>
        <taxon>Spermatophyta</taxon>
        <taxon>Magnoliopsida</taxon>
        <taxon>Liliopsida</taxon>
        <taxon>Poales</taxon>
        <taxon>Poaceae</taxon>
        <taxon>BOP clade</taxon>
        <taxon>Pooideae</taxon>
        <taxon>Poodae</taxon>
        <taxon>Poeae</taxon>
        <taxon>Poeae Chloroplast Group 2 (Poeae type)</taxon>
        <taxon>Loliodinae</taxon>
        <taxon>Loliinae</taxon>
        <taxon>Lolium</taxon>
    </lineage>
</organism>
<evidence type="ECO:0008006" key="4">
    <source>
        <dbReference type="Google" id="ProtNLM"/>
    </source>
</evidence>
<dbReference type="EMBL" id="JAUUTY010000003">
    <property type="protein sequence ID" value="KAK1661865.1"/>
    <property type="molecule type" value="Genomic_DNA"/>
</dbReference>
<accession>A0AAD8SQ13</accession>
<protein>
    <recommendedName>
        <fullName evidence="4">DUF4283 domain-containing protein</fullName>
    </recommendedName>
</protein>
<proteinExistence type="predicted"/>
<dbReference type="PANTHER" id="PTHR31286">
    <property type="entry name" value="GLYCINE-RICH CELL WALL STRUCTURAL PROTEIN 1.8-LIKE"/>
    <property type="match status" value="1"/>
</dbReference>
<evidence type="ECO:0000313" key="3">
    <source>
        <dbReference type="Proteomes" id="UP001231189"/>
    </source>
</evidence>
<evidence type="ECO:0000256" key="1">
    <source>
        <dbReference type="SAM" id="MobiDB-lite"/>
    </source>
</evidence>
<keyword evidence="3" id="KW-1185">Reference proteome</keyword>
<gene>
    <name evidence="2" type="ORF">QYE76_050024</name>
</gene>
<feature type="compositionally biased region" description="Basic and acidic residues" evidence="1">
    <location>
        <begin position="491"/>
        <end position="512"/>
    </location>
</feature>